<dbReference type="GO" id="GO:0006351">
    <property type="term" value="P:DNA-templated transcription"/>
    <property type="evidence" value="ECO:0007669"/>
    <property type="project" value="TreeGrafter"/>
</dbReference>
<keyword evidence="9" id="KW-1185">Reference proteome</keyword>
<dbReference type="PROSITE" id="PS50931">
    <property type="entry name" value="HTH_LYSR"/>
    <property type="match status" value="1"/>
</dbReference>
<comment type="similarity">
    <text evidence="1">Belongs to the LysR transcriptional regulatory family.</text>
</comment>
<dbReference type="SUPFAM" id="SSF53850">
    <property type="entry name" value="Periplasmic binding protein-like II"/>
    <property type="match status" value="1"/>
</dbReference>
<dbReference type="Gene3D" id="1.10.10.10">
    <property type="entry name" value="Winged helix-like DNA-binding domain superfamily/Winged helix DNA-binding domain"/>
    <property type="match status" value="1"/>
</dbReference>
<dbReference type="EMBL" id="CP026100">
    <property type="protein sequence ID" value="AYV45512.1"/>
    <property type="molecule type" value="Genomic_DNA"/>
</dbReference>
<reference evidence="6 9" key="2">
    <citation type="submission" date="2018-01" db="EMBL/GenBank/DDBJ databases">
        <title>Complete genome sequence of Caulobacter flavus RHGG3.</title>
        <authorList>
            <person name="Yang E."/>
        </authorList>
    </citation>
    <scope>NUCLEOTIDE SEQUENCE [LARGE SCALE GENOMIC DNA]</scope>
    <source>
        <strain evidence="6 9">RHGG3</strain>
    </source>
</reference>
<evidence type="ECO:0000256" key="2">
    <source>
        <dbReference type="ARBA" id="ARBA00023015"/>
    </source>
</evidence>
<dbReference type="Proteomes" id="UP000234483">
    <property type="component" value="Unassembled WGS sequence"/>
</dbReference>
<protein>
    <submittedName>
        <fullName evidence="7">LysR family transcriptional regulator</fullName>
    </submittedName>
</protein>
<evidence type="ECO:0000313" key="8">
    <source>
        <dbReference type="Proteomes" id="UP000234483"/>
    </source>
</evidence>
<evidence type="ECO:0000259" key="5">
    <source>
        <dbReference type="PROSITE" id="PS50931"/>
    </source>
</evidence>
<dbReference type="Pfam" id="PF00126">
    <property type="entry name" value="HTH_1"/>
    <property type="match status" value="1"/>
</dbReference>
<keyword evidence="4" id="KW-0804">Transcription</keyword>
<organism evidence="7 8">
    <name type="scientific">Caulobacter flavus</name>
    <dbReference type="NCBI Taxonomy" id="1679497"/>
    <lineage>
        <taxon>Bacteria</taxon>
        <taxon>Pseudomonadati</taxon>
        <taxon>Pseudomonadota</taxon>
        <taxon>Alphaproteobacteria</taxon>
        <taxon>Caulobacterales</taxon>
        <taxon>Caulobacteraceae</taxon>
        <taxon>Caulobacter</taxon>
    </lineage>
</organism>
<dbReference type="EMBL" id="PJRQ01000001">
    <property type="protein sequence ID" value="PLR21980.1"/>
    <property type="molecule type" value="Genomic_DNA"/>
</dbReference>
<dbReference type="Gene3D" id="3.40.190.290">
    <property type="match status" value="1"/>
</dbReference>
<feature type="domain" description="HTH lysR-type" evidence="5">
    <location>
        <begin position="14"/>
        <end position="65"/>
    </location>
</feature>
<keyword evidence="3" id="KW-0238">DNA-binding</keyword>
<proteinExistence type="inferred from homology"/>
<gene>
    <name evidence="6" type="ORF">C1707_04200</name>
    <name evidence="7" type="ORF">CFHF_00140</name>
</gene>
<evidence type="ECO:0000313" key="6">
    <source>
        <dbReference type="EMBL" id="AYV45512.1"/>
    </source>
</evidence>
<dbReference type="SUPFAM" id="SSF46785">
    <property type="entry name" value="Winged helix' DNA-binding domain"/>
    <property type="match status" value="1"/>
</dbReference>
<dbReference type="KEGG" id="cfh:C1707_04200"/>
<evidence type="ECO:0000313" key="9">
    <source>
        <dbReference type="Proteomes" id="UP000281192"/>
    </source>
</evidence>
<dbReference type="FunFam" id="1.10.10.10:FF:000001">
    <property type="entry name" value="LysR family transcriptional regulator"/>
    <property type="match status" value="1"/>
</dbReference>
<evidence type="ECO:0000256" key="1">
    <source>
        <dbReference type="ARBA" id="ARBA00009437"/>
    </source>
</evidence>
<reference evidence="7 8" key="1">
    <citation type="submission" date="2017-12" db="EMBL/GenBank/DDBJ databases">
        <title>The genome sequence of Caulobacter flavus CGMCC1 15093.</title>
        <authorList>
            <person name="Gao J."/>
            <person name="Mao X."/>
            <person name="Sun J."/>
        </authorList>
    </citation>
    <scope>NUCLEOTIDE SEQUENCE [LARGE SCALE GENOMIC DNA]</scope>
    <source>
        <strain evidence="7 8">CGMCC1 15093</strain>
    </source>
</reference>
<name>A0A2N5D7E0_9CAUL</name>
<accession>A0A2N5D7E0</accession>
<dbReference type="PANTHER" id="PTHR30537">
    <property type="entry name" value="HTH-TYPE TRANSCRIPTIONAL REGULATOR"/>
    <property type="match status" value="1"/>
</dbReference>
<dbReference type="AlphaFoldDB" id="A0A2N5D7E0"/>
<evidence type="ECO:0000256" key="4">
    <source>
        <dbReference type="ARBA" id="ARBA00023163"/>
    </source>
</evidence>
<dbReference type="InterPro" id="IPR000847">
    <property type="entry name" value="LysR_HTH_N"/>
</dbReference>
<dbReference type="InterPro" id="IPR005119">
    <property type="entry name" value="LysR_subst-bd"/>
</dbReference>
<dbReference type="OrthoDB" id="9813056at2"/>
<dbReference type="InterPro" id="IPR058163">
    <property type="entry name" value="LysR-type_TF_proteobact-type"/>
</dbReference>
<dbReference type="InterPro" id="IPR036390">
    <property type="entry name" value="WH_DNA-bd_sf"/>
</dbReference>
<dbReference type="Proteomes" id="UP000281192">
    <property type="component" value="Chromosome"/>
</dbReference>
<evidence type="ECO:0000313" key="7">
    <source>
        <dbReference type="EMBL" id="PLR21980.1"/>
    </source>
</evidence>
<dbReference type="InterPro" id="IPR036388">
    <property type="entry name" value="WH-like_DNA-bd_sf"/>
</dbReference>
<dbReference type="GO" id="GO:0043565">
    <property type="term" value="F:sequence-specific DNA binding"/>
    <property type="evidence" value="ECO:0007669"/>
    <property type="project" value="TreeGrafter"/>
</dbReference>
<keyword evidence="2" id="KW-0805">Transcription regulation</keyword>
<dbReference type="GO" id="GO:0003700">
    <property type="term" value="F:DNA-binding transcription factor activity"/>
    <property type="evidence" value="ECO:0007669"/>
    <property type="project" value="InterPro"/>
</dbReference>
<dbReference type="Pfam" id="PF03466">
    <property type="entry name" value="LysR_substrate"/>
    <property type="match status" value="1"/>
</dbReference>
<dbReference type="PANTHER" id="PTHR30537:SF5">
    <property type="entry name" value="HTH-TYPE TRANSCRIPTIONAL ACTIVATOR TTDR-RELATED"/>
    <property type="match status" value="1"/>
</dbReference>
<dbReference type="RefSeq" id="WP_101711012.1">
    <property type="nucleotide sequence ID" value="NZ_CP026100.1"/>
</dbReference>
<sequence>MTSIPSLDGYSGVRAFVAVAEHGGFAAAAPVLGLSPSAVGKAVQRLEARLGVRLLARTTRSVALTQDGRLYHARCVAALSGLAQAEAELKQGRGEPSGLLRVALPPLLGRAFVMPVLLELLARWPALRLEASFDARPVDLTGEGVDLAVRIGVLDDRAGLVARSLGVQRRVICATSAYLDARGRPKTIEDLAAHDCLVEARDGRPTPWPYIDADGAPRSLAVDGRARLGDAQMLAQAALAGAGIAMVPRWLVAADLAAGRLETVLDGVFDSPLPVNLVWPRTPYPSARLRAAVDALVERYGAARPWDSSPLP</sequence>
<evidence type="ECO:0000256" key="3">
    <source>
        <dbReference type="ARBA" id="ARBA00023125"/>
    </source>
</evidence>